<name>A0A6J7QBZ8_9ZZZZ</name>
<dbReference type="InterPro" id="IPR008515">
    <property type="entry name" value="Ubiquitin-like_Pup"/>
</dbReference>
<dbReference type="EMBL" id="CAESAD010000002">
    <property type="protein sequence ID" value="CAB4335592.1"/>
    <property type="molecule type" value="Genomic_DNA"/>
</dbReference>
<evidence type="ECO:0000313" key="4">
    <source>
        <dbReference type="EMBL" id="CAB4713762.1"/>
    </source>
</evidence>
<sequence length="59" mass="6330">MTEREFAKGGSERDSAEDLALPTASASDLDVTDLLDAIDLVLEENAEEFVKGFVQKGGQ</sequence>
<organism evidence="7">
    <name type="scientific">freshwater metagenome</name>
    <dbReference type="NCBI Taxonomy" id="449393"/>
    <lineage>
        <taxon>unclassified sequences</taxon>
        <taxon>metagenomes</taxon>
        <taxon>ecological metagenomes</taxon>
    </lineage>
</organism>
<protein>
    <submittedName>
        <fullName evidence="7">Unannotated protein</fullName>
    </submittedName>
</protein>
<evidence type="ECO:0000313" key="2">
    <source>
        <dbReference type="EMBL" id="CAB4335592.1"/>
    </source>
</evidence>
<dbReference type="EMBL" id="CAFAAO010000021">
    <property type="protein sequence ID" value="CAB4811371.1"/>
    <property type="molecule type" value="Genomic_DNA"/>
</dbReference>
<evidence type="ECO:0000313" key="3">
    <source>
        <dbReference type="EMBL" id="CAB4339314.1"/>
    </source>
</evidence>
<evidence type="ECO:0000313" key="8">
    <source>
        <dbReference type="EMBL" id="CAB5049832.1"/>
    </source>
</evidence>
<feature type="region of interest" description="Disordered" evidence="1">
    <location>
        <begin position="1"/>
        <end position="21"/>
    </location>
</feature>
<proteinExistence type="predicted"/>
<dbReference type="EMBL" id="CAFBIX010000081">
    <property type="protein sequence ID" value="CAB4850821.1"/>
    <property type="molecule type" value="Genomic_DNA"/>
</dbReference>
<dbReference type="AlphaFoldDB" id="A0A6J7QBZ8"/>
<dbReference type="EMBL" id="CAFBQG010000097">
    <property type="protein sequence ID" value="CAB5049832.1"/>
    <property type="molecule type" value="Genomic_DNA"/>
</dbReference>
<dbReference type="EMBL" id="CAESAI010000018">
    <property type="protein sequence ID" value="CAB4339314.1"/>
    <property type="molecule type" value="Genomic_DNA"/>
</dbReference>
<dbReference type="GO" id="GO:0010498">
    <property type="term" value="P:proteasomal protein catabolic process"/>
    <property type="evidence" value="ECO:0007669"/>
    <property type="project" value="InterPro"/>
</dbReference>
<evidence type="ECO:0000313" key="5">
    <source>
        <dbReference type="EMBL" id="CAB4811371.1"/>
    </source>
</evidence>
<feature type="compositionally biased region" description="Basic and acidic residues" evidence="1">
    <location>
        <begin position="1"/>
        <end position="16"/>
    </location>
</feature>
<dbReference type="NCBIfam" id="TIGR03687">
    <property type="entry name" value="pupylate_cterm"/>
    <property type="match status" value="1"/>
</dbReference>
<dbReference type="Pfam" id="PF05639">
    <property type="entry name" value="Pup"/>
    <property type="match status" value="1"/>
</dbReference>
<evidence type="ECO:0000313" key="7">
    <source>
        <dbReference type="EMBL" id="CAB5011844.1"/>
    </source>
</evidence>
<dbReference type="EMBL" id="CAFBPK010000003">
    <property type="protein sequence ID" value="CAB5011844.1"/>
    <property type="molecule type" value="Genomic_DNA"/>
</dbReference>
<reference evidence="7" key="1">
    <citation type="submission" date="2020-05" db="EMBL/GenBank/DDBJ databases">
        <authorList>
            <person name="Chiriac C."/>
            <person name="Salcher M."/>
            <person name="Ghai R."/>
            <person name="Kavagutti S V."/>
        </authorList>
    </citation>
    <scope>NUCLEOTIDE SEQUENCE</scope>
</reference>
<dbReference type="GO" id="GO:0070628">
    <property type="term" value="F:proteasome binding"/>
    <property type="evidence" value="ECO:0007669"/>
    <property type="project" value="InterPro"/>
</dbReference>
<evidence type="ECO:0000256" key="1">
    <source>
        <dbReference type="SAM" id="MobiDB-lite"/>
    </source>
</evidence>
<dbReference type="EMBL" id="CAEZYC010000065">
    <property type="protein sequence ID" value="CAB4713762.1"/>
    <property type="molecule type" value="Genomic_DNA"/>
</dbReference>
<accession>A0A6J7QBZ8</accession>
<dbReference type="GO" id="GO:0070490">
    <property type="term" value="P:protein pupylation"/>
    <property type="evidence" value="ECO:0007669"/>
    <property type="project" value="InterPro"/>
</dbReference>
<gene>
    <name evidence="4" type="ORF">UFOPK2648_01047</name>
    <name evidence="5" type="ORF">UFOPK3037_01327</name>
    <name evidence="6" type="ORF">UFOPK3278_01327</name>
    <name evidence="3" type="ORF">UFOPK3406_00853</name>
    <name evidence="2" type="ORF">UFOPK3925_00555</name>
    <name evidence="7" type="ORF">UFOPK4097_00367</name>
    <name evidence="8" type="ORF">UFOPK4301_00834</name>
</gene>
<dbReference type="GO" id="GO:0031386">
    <property type="term" value="F:protein tag activity"/>
    <property type="evidence" value="ECO:0007669"/>
    <property type="project" value="InterPro"/>
</dbReference>
<evidence type="ECO:0000313" key="6">
    <source>
        <dbReference type="EMBL" id="CAB4850821.1"/>
    </source>
</evidence>
<dbReference type="GO" id="GO:0019941">
    <property type="term" value="P:modification-dependent protein catabolic process"/>
    <property type="evidence" value="ECO:0007669"/>
    <property type="project" value="InterPro"/>
</dbReference>